<gene>
    <name evidence="1" type="ORF">MSZNOR_3740</name>
</gene>
<evidence type="ECO:0000313" key="1">
    <source>
        <dbReference type="EMBL" id="CAI8916073.1"/>
    </source>
</evidence>
<protein>
    <submittedName>
        <fullName evidence="1">Uncharacterized protein</fullName>
    </submittedName>
</protein>
<accession>A0ABM9I616</accession>
<proteinExistence type="predicted"/>
<sequence length="33" mass="3803">MTGRVVLRIILGSVSQTFLLPREWALEKEEMEA</sequence>
<organism evidence="1 2">
    <name type="scientific">Methylocaldum szegediense</name>
    <dbReference type="NCBI Taxonomy" id="73780"/>
    <lineage>
        <taxon>Bacteria</taxon>
        <taxon>Pseudomonadati</taxon>
        <taxon>Pseudomonadota</taxon>
        <taxon>Gammaproteobacteria</taxon>
        <taxon>Methylococcales</taxon>
        <taxon>Methylococcaceae</taxon>
        <taxon>Methylocaldum</taxon>
    </lineage>
</organism>
<keyword evidence="2" id="KW-1185">Reference proteome</keyword>
<dbReference type="EMBL" id="OX458333">
    <property type="protein sequence ID" value="CAI8916073.1"/>
    <property type="molecule type" value="Genomic_DNA"/>
</dbReference>
<evidence type="ECO:0000313" key="2">
    <source>
        <dbReference type="Proteomes" id="UP001162030"/>
    </source>
</evidence>
<dbReference type="Proteomes" id="UP001162030">
    <property type="component" value="Chromosome"/>
</dbReference>
<reference evidence="1 2" key="1">
    <citation type="submission" date="2023-03" db="EMBL/GenBank/DDBJ databases">
        <authorList>
            <person name="Pearce D."/>
        </authorList>
    </citation>
    <scope>NUCLEOTIDE SEQUENCE [LARGE SCALE GENOMIC DNA]</scope>
    <source>
        <strain evidence="1">Msz</strain>
    </source>
</reference>
<name>A0ABM9I616_9GAMM</name>